<sequence>MEENERFNLVEEIHDESLANRKRTRKNRWQFGSNLGFTCKSSNKSMEHKNTFSRI</sequence>
<protein>
    <submittedName>
        <fullName evidence="1">Uncharacterized protein</fullName>
    </submittedName>
</protein>
<dbReference type="EMBL" id="JBBNAF010000010">
    <property type="protein sequence ID" value="KAK9107108.1"/>
    <property type="molecule type" value="Genomic_DNA"/>
</dbReference>
<evidence type="ECO:0000313" key="1">
    <source>
        <dbReference type="EMBL" id="KAK9107108.1"/>
    </source>
</evidence>
<accession>A0AAP0FLL4</accession>
<comment type="caution">
    <text evidence="1">The sequence shown here is derived from an EMBL/GenBank/DDBJ whole genome shotgun (WGS) entry which is preliminary data.</text>
</comment>
<keyword evidence="2" id="KW-1185">Reference proteome</keyword>
<proteinExistence type="predicted"/>
<evidence type="ECO:0000313" key="2">
    <source>
        <dbReference type="Proteomes" id="UP001420932"/>
    </source>
</evidence>
<dbReference type="Proteomes" id="UP001420932">
    <property type="component" value="Unassembled WGS sequence"/>
</dbReference>
<organism evidence="1 2">
    <name type="scientific">Stephania yunnanensis</name>
    <dbReference type="NCBI Taxonomy" id="152371"/>
    <lineage>
        <taxon>Eukaryota</taxon>
        <taxon>Viridiplantae</taxon>
        <taxon>Streptophyta</taxon>
        <taxon>Embryophyta</taxon>
        <taxon>Tracheophyta</taxon>
        <taxon>Spermatophyta</taxon>
        <taxon>Magnoliopsida</taxon>
        <taxon>Ranunculales</taxon>
        <taxon>Menispermaceae</taxon>
        <taxon>Menispermoideae</taxon>
        <taxon>Cissampelideae</taxon>
        <taxon>Stephania</taxon>
    </lineage>
</organism>
<reference evidence="1 2" key="1">
    <citation type="submission" date="2024-01" db="EMBL/GenBank/DDBJ databases">
        <title>Genome assemblies of Stephania.</title>
        <authorList>
            <person name="Yang L."/>
        </authorList>
    </citation>
    <scope>NUCLEOTIDE SEQUENCE [LARGE SCALE GENOMIC DNA]</scope>
    <source>
        <strain evidence="1">YNDBR</strain>
        <tissue evidence="1">Leaf</tissue>
    </source>
</reference>
<name>A0AAP0FLL4_9MAGN</name>
<gene>
    <name evidence="1" type="ORF">Syun_023119</name>
</gene>
<dbReference type="AlphaFoldDB" id="A0AAP0FLL4"/>